<comment type="caution">
    <text evidence="6">The sequence shown here is derived from an EMBL/GenBank/DDBJ whole genome shotgun (WGS) entry which is preliminary data.</text>
</comment>
<evidence type="ECO:0000256" key="2">
    <source>
        <dbReference type="ARBA" id="ARBA00023125"/>
    </source>
</evidence>
<dbReference type="PRINTS" id="PR00455">
    <property type="entry name" value="HTHTETR"/>
</dbReference>
<keyword evidence="3" id="KW-0804">Transcription</keyword>
<organism evidence="6 7">
    <name type="scientific">Massilia glaciei</name>
    <dbReference type="NCBI Taxonomy" id="1524097"/>
    <lineage>
        <taxon>Bacteria</taxon>
        <taxon>Pseudomonadati</taxon>
        <taxon>Pseudomonadota</taxon>
        <taxon>Betaproteobacteria</taxon>
        <taxon>Burkholderiales</taxon>
        <taxon>Oxalobacteraceae</taxon>
        <taxon>Telluria group</taxon>
        <taxon>Massilia</taxon>
    </lineage>
</organism>
<keyword evidence="2 4" id="KW-0238">DNA-binding</keyword>
<dbReference type="GO" id="GO:0003700">
    <property type="term" value="F:DNA-binding transcription factor activity"/>
    <property type="evidence" value="ECO:0007669"/>
    <property type="project" value="TreeGrafter"/>
</dbReference>
<feature type="domain" description="HTH tetR-type" evidence="5">
    <location>
        <begin position="16"/>
        <end position="76"/>
    </location>
</feature>
<dbReference type="InterPro" id="IPR001647">
    <property type="entry name" value="HTH_TetR"/>
</dbReference>
<dbReference type="PROSITE" id="PS50977">
    <property type="entry name" value="HTH_TETR_2"/>
    <property type="match status" value="1"/>
</dbReference>
<evidence type="ECO:0000313" key="7">
    <source>
        <dbReference type="Proteomes" id="UP000241421"/>
    </source>
</evidence>
<dbReference type="InterPro" id="IPR011075">
    <property type="entry name" value="TetR_C"/>
</dbReference>
<keyword evidence="1" id="KW-0805">Transcription regulation</keyword>
<dbReference type="InterPro" id="IPR050109">
    <property type="entry name" value="HTH-type_TetR-like_transc_reg"/>
</dbReference>
<name>A0A2U2HDU8_9BURK</name>
<dbReference type="EMBL" id="PXWF02000313">
    <property type="protein sequence ID" value="PWF41349.1"/>
    <property type="molecule type" value="Genomic_DNA"/>
</dbReference>
<sequence>MQCPFDIKPRWERRKDARPQELLAAALDLFVERGFASTRLEDVAKRAGVSKGTLYLYFTNKEELFKAVVRENIVPAIGEAEDAIAGFEGHSAELLRIVVYTWWDRLGATKASGIVKLVMAEANNFPDLAQFYREEVIVRASTMIGSMLARAVARGEFRPVDIPVTTQLLISPMLMLMMWKHSVGPCEQSALDPHTFLEAFIGMALNGLCAAPPVPAGGPAPIPGA</sequence>
<evidence type="ECO:0000313" key="6">
    <source>
        <dbReference type="EMBL" id="PWF41349.1"/>
    </source>
</evidence>
<evidence type="ECO:0000259" key="5">
    <source>
        <dbReference type="PROSITE" id="PS50977"/>
    </source>
</evidence>
<feature type="DNA-binding region" description="H-T-H motif" evidence="4">
    <location>
        <begin position="39"/>
        <end position="58"/>
    </location>
</feature>
<dbReference type="RefSeq" id="WP_106760061.1">
    <property type="nucleotide sequence ID" value="NZ_PXWF02000313.1"/>
</dbReference>
<dbReference type="Gene3D" id="1.10.10.60">
    <property type="entry name" value="Homeodomain-like"/>
    <property type="match status" value="1"/>
</dbReference>
<proteinExistence type="predicted"/>
<evidence type="ECO:0000256" key="4">
    <source>
        <dbReference type="PROSITE-ProRule" id="PRU00335"/>
    </source>
</evidence>
<dbReference type="GO" id="GO:0000976">
    <property type="term" value="F:transcription cis-regulatory region binding"/>
    <property type="evidence" value="ECO:0007669"/>
    <property type="project" value="TreeGrafter"/>
</dbReference>
<dbReference type="OrthoDB" id="9809994at2"/>
<dbReference type="FunFam" id="1.10.10.60:FF:000141">
    <property type="entry name" value="TetR family transcriptional regulator"/>
    <property type="match status" value="1"/>
</dbReference>
<dbReference type="SUPFAM" id="SSF48498">
    <property type="entry name" value="Tetracyclin repressor-like, C-terminal domain"/>
    <property type="match status" value="1"/>
</dbReference>
<dbReference type="Proteomes" id="UP000241421">
    <property type="component" value="Unassembled WGS sequence"/>
</dbReference>
<dbReference type="Gene3D" id="1.10.357.10">
    <property type="entry name" value="Tetracycline Repressor, domain 2"/>
    <property type="match status" value="1"/>
</dbReference>
<accession>A0A2U2HDU8</accession>
<dbReference type="PANTHER" id="PTHR30055">
    <property type="entry name" value="HTH-TYPE TRANSCRIPTIONAL REGULATOR RUTR"/>
    <property type="match status" value="1"/>
</dbReference>
<dbReference type="Pfam" id="PF00440">
    <property type="entry name" value="TetR_N"/>
    <property type="match status" value="1"/>
</dbReference>
<dbReference type="InterPro" id="IPR036271">
    <property type="entry name" value="Tet_transcr_reg_TetR-rel_C_sf"/>
</dbReference>
<dbReference type="AlphaFoldDB" id="A0A2U2HDU8"/>
<protein>
    <submittedName>
        <fullName evidence="6">TetR/AcrR family transcriptional regulator</fullName>
    </submittedName>
</protein>
<reference evidence="6 7" key="1">
    <citation type="submission" date="2018-04" db="EMBL/GenBank/DDBJ databases">
        <title>Massilia violaceinigra sp. nov., a novel purple-pigmented bacterium isolated from Tianshan glacier, Xinjiang, China.</title>
        <authorList>
            <person name="Wang H."/>
        </authorList>
    </citation>
    <scope>NUCLEOTIDE SEQUENCE [LARGE SCALE GENOMIC DNA]</scope>
    <source>
        <strain evidence="6 7">B448-2</strain>
    </source>
</reference>
<keyword evidence="7" id="KW-1185">Reference proteome</keyword>
<gene>
    <name evidence="6" type="ORF">C7C56_024825</name>
</gene>
<evidence type="ECO:0000256" key="3">
    <source>
        <dbReference type="ARBA" id="ARBA00023163"/>
    </source>
</evidence>
<evidence type="ECO:0000256" key="1">
    <source>
        <dbReference type="ARBA" id="ARBA00023015"/>
    </source>
</evidence>
<dbReference type="PANTHER" id="PTHR30055:SF223">
    <property type="entry name" value="HTH-TYPE TRANSCRIPTIONAL REGULATOR UIDR"/>
    <property type="match status" value="1"/>
</dbReference>
<dbReference type="Pfam" id="PF16859">
    <property type="entry name" value="TetR_C_11"/>
    <property type="match status" value="1"/>
</dbReference>
<dbReference type="SUPFAM" id="SSF46689">
    <property type="entry name" value="Homeodomain-like"/>
    <property type="match status" value="1"/>
</dbReference>
<dbReference type="InterPro" id="IPR009057">
    <property type="entry name" value="Homeodomain-like_sf"/>
</dbReference>